<reference evidence="1 2" key="1">
    <citation type="journal article" date="2011" name="J. Bacteriol.">
        <title>Complete genome sequence of Acidaminococcus intestini RYC-MR95, a Gram-negative bacterium from the phylum Firmicutes.</title>
        <authorList>
            <person name="D'Auria G."/>
            <person name="Galan J.C."/>
            <person name="Rodriguez-Alcayna M."/>
            <person name="Moya A."/>
            <person name="Baquero F."/>
            <person name="Latorre A."/>
        </authorList>
    </citation>
    <scope>NUCLEOTIDE SEQUENCE [LARGE SCALE GENOMIC DNA]</scope>
    <source>
        <strain evidence="1 2">RyC-MR95</strain>
    </source>
</reference>
<sequence length="282" mass="30178">MELMIFFNKGVLMMNVNVVKLDPSGNITLFVLSPVPVDDRRELNDALLSADPDAEQAGCLSGSGRSVRVEMMGGEFCGNASRSAAAYWAHIHGEEGVFEVTCSGAKAPMEARVKKLGSTPPTYDAEIDLPLPLSITEEAMRVGEKEVSLIHVVLPGIDHYVYFTEELDALSPMDYWLALKNKVSTGPLPDAYGLILVEEKSARMIPAVFVTATGTLYWERSCGSGSAAAAAALGLRHQKSLALILKEPGGPISIKAAMKDGKLTGITIGGPVRIDASYEFAF</sequence>
<accession>G4Q4S0</accession>
<dbReference type="STRING" id="568816.Acin_0749"/>
<name>G4Q4S0_ACIIR</name>
<dbReference type="eggNOG" id="COG0253">
    <property type="taxonomic scope" value="Bacteria"/>
</dbReference>
<evidence type="ECO:0000313" key="1">
    <source>
        <dbReference type="EMBL" id="AEQ21983.1"/>
    </source>
</evidence>
<dbReference type="KEGG" id="ain:Acin_0749"/>
<protein>
    <recommendedName>
        <fullName evidence="3">Diaminopimelate epimerase</fullName>
    </recommendedName>
</protein>
<keyword evidence="2" id="KW-1185">Reference proteome</keyword>
<dbReference type="SUPFAM" id="SSF54506">
    <property type="entry name" value="Diaminopimelate epimerase-like"/>
    <property type="match status" value="1"/>
</dbReference>
<organism evidence="1 2">
    <name type="scientific">Acidaminococcus intestini (strain RyC-MR95)</name>
    <dbReference type="NCBI Taxonomy" id="568816"/>
    <lineage>
        <taxon>Bacteria</taxon>
        <taxon>Bacillati</taxon>
        <taxon>Bacillota</taxon>
        <taxon>Negativicutes</taxon>
        <taxon>Acidaminococcales</taxon>
        <taxon>Acidaminococcaceae</taxon>
        <taxon>Acidaminococcus</taxon>
    </lineage>
</organism>
<dbReference type="Proteomes" id="UP000007093">
    <property type="component" value="Chromosome"/>
</dbReference>
<evidence type="ECO:0000313" key="2">
    <source>
        <dbReference type="Proteomes" id="UP000007093"/>
    </source>
</evidence>
<dbReference type="PATRIC" id="fig|568816.4.peg.724"/>
<dbReference type="AlphaFoldDB" id="G4Q4S0"/>
<dbReference type="InterPro" id="IPR058944">
    <property type="entry name" value="CntK-like"/>
</dbReference>
<dbReference type="Pfam" id="PF26317">
    <property type="entry name" value="CntK_N"/>
    <property type="match status" value="1"/>
</dbReference>
<dbReference type="HOGENOM" id="CLU_087271_0_0_9"/>
<dbReference type="EMBL" id="CP003058">
    <property type="protein sequence ID" value="AEQ21983.1"/>
    <property type="molecule type" value="Genomic_DNA"/>
</dbReference>
<dbReference type="InParanoid" id="G4Q4S0"/>
<proteinExistence type="predicted"/>
<evidence type="ECO:0008006" key="3">
    <source>
        <dbReference type="Google" id="ProtNLM"/>
    </source>
</evidence>
<gene>
    <name evidence="1" type="ordered locus">Acin_0749</name>
</gene>